<evidence type="ECO:0000256" key="2">
    <source>
        <dbReference type="ARBA" id="ARBA00022803"/>
    </source>
</evidence>
<dbReference type="PANTHER" id="PTHR44227">
    <property type="match status" value="1"/>
</dbReference>
<keyword evidence="3" id="KW-0812">Transmembrane</keyword>
<proteinExistence type="predicted"/>
<dbReference type="RefSeq" id="WP_317306592.1">
    <property type="nucleotide sequence ID" value="NZ_JAWJYY010000001.1"/>
</dbReference>
<feature type="transmembrane region" description="Helical" evidence="3">
    <location>
        <begin position="171"/>
        <end position="189"/>
    </location>
</feature>
<dbReference type="EMBL" id="JAWJYY010000001">
    <property type="protein sequence ID" value="MDV4316792.1"/>
    <property type="molecule type" value="Genomic_DNA"/>
</dbReference>
<accession>A0AAW8Z703</accession>
<dbReference type="AlphaFoldDB" id="A0AAW8Z703"/>
<feature type="transmembrane region" description="Helical" evidence="3">
    <location>
        <begin position="142"/>
        <end position="162"/>
    </location>
</feature>
<evidence type="ECO:0000313" key="4">
    <source>
        <dbReference type="EMBL" id="MDV4316792.1"/>
    </source>
</evidence>
<feature type="transmembrane region" description="Helical" evidence="3">
    <location>
        <begin position="395"/>
        <end position="419"/>
    </location>
</feature>
<keyword evidence="2" id="KW-0802">TPR repeat</keyword>
<keyword evidence="1" id="KW-0677">Repeat</keyword>
<feature type="transmembrane region" description="Helical" evidence="3">
    <location>
        <begin position="117"/>
        <end position="136"/>
    </location>
</feature>
<feature type="transmembrane region" description="Helical" evidence="3">
    <location>
        <begin position="308"/>
        <end position="325"/>
    </location>
</feature>
<feature type="transmembrane region" description="Helical" evidence="3">
    <location>
        <begin position="89"/>
        <end position="110"/>
    </location>
</feature>
<feature type="transmembrane region" description="Helical" evidence="3">
    <location>
        <begin position="229"/>
        <end position="248"/>
    </location>
</feature>
<feature type="transmembrane region" description="Helical" evidence="3">
    <location>
        <begin position="362"/>
        <end position="383"/>
    </location>
</feature>
<evidence type="ECO:0000256" key="3">
    <source>
        <dbReference type="SAM" id="Phobius"/>
    </source>
</evidence>
<feature type="transmembrane region" description="Helical" evidence="3">
    <location>
        <begin position="332"/>
        <end position="350"/>
    </location>
</feature>
<evidence type="ECO:0000313" key="5">
    <source>
        <dbReference type="Proteomes" id="UP001284654"/>
    </source>
</evidence>
<evidence type="ECO:0000256" key="1">
    <source>
        <dbReference type="ARBA" id="ARBA00022737"/>
    </source>
</evidence>
<dbReference type="Proteomes" id="UP001284654">
    <property type="component" value="Unassembled WGS sequence"/>
</dbReference>
<dbReference type="InterPro" id="IPR052346">
    <property type="entry name" value="O-mannosyl-transferase_TMTC"/>
</dbReference>
<gene>
    <name evidence="4" type="ORF">MSG88_13750</name>
</gene>
<sequence>MLKQKKLRLVFVGLLLLLAAFYYPAIHFEYVWDDTLLFVGKTSLLTQPLSWQLLSEPVLPGTTYFRPLVFLSWYLEFNWLGQSSTTSHIIGLIIFYFNCCLVAVLAYILAAKFKPQYAARWALFAGGFYLLHPALIESSAWVSGRFDQLCTLFSLLAAVLLVKAQLQQQRIGFLSVFAISVCVMCALLSKELGLVLPAILLVLSFALYQQTENLSFVATLKRCLFEQKVLWLSLMVVLVMYFVLRANAMSSMYHASMTVDYIQNTIIKDWLPLHTLLFYLQQTFIPFSSTNILHPLDDWNFTGAVERLKAIMAGVFVLWIVWQAICKKSLAAWLSITALLSIALVLNFIPLATSGNIGHERFMTMGLAFVAVALVFVPYSHVLNQLKVRLHTQKLLVGIIVLVWFSICAITVKSIIPLWQSDYSLWKWTHKLHPEAGIARYNYFYGALKKRQYQEVIDEAEKYSKKHNGLEVADQLAYASALINQAKPEGLKYLEGAIYALPKFHESKAPDARRHADYFRITANQMAGAYSSYALGQMLFENDLEKSEKYLDIAEWYLLKDQKEMPNYQRSALLFAQGKYDKSEALYLETKLTSDKIKSEAYYVTGQVLKTYCERHPERQTICQKFKENTVFAK</sequence>
<keyword evidence="3" id="KW-1133">Transmembrane helix</keyword>
<keyword evidence="3" id="KW-0472">Membrane</keyword>
<comment type="caution">
    <text evidence="4">The sequence shown here is derived from an EMBL/GenBank/DDBJ whole genome shotgun (WGS) entry which is preliminary data.</text>
</comment>
<protein>
    <recommendedName>
        <fullName evidence="6">Tetratricopeptide repeat protein</fullName>
    </recommendedName>
</protein>
<reference evidence="4" key="1">
    <citation type="submission" date="2023-10" db="EMBL/GenBank/DDBJ databases">
        <authorList>
            <person name="Sykes E.M.E."/>
            <person name="Khan I.U.H."/>
            <person name="Kumar A."/>
        </authorList>
    </citation>
    <scope>NUCLEOTIDE SEQUENCE</scope>
    <source>
        <strain evidence="4">IK5</strain>
    </source>
</reference>
<dbReference type="PANTHER" id="PTHR44227:SF3">
    <property type="entry name" value="PROTEIN O-MANNOSYL-TRANSFERASE TMTC4"/>
    <property type="match status" value="1"/>
</dbReference>
<feature type="transmembrane region" description="Helical" evidence="3">
    <location>
        <begin position="7"/>
        <end position="26"/>
    </location>
</feature>
<feature type="transmembrane region" description="Helical" evidence="3">
    <location>
        <begin position="195"/>
        <end position="217"/>
    </location>
</feature>
<evidence type="ECO:0008006" key="6">
    <source>
        <dbReference type="Google" id="ProtNLM"/>
    </source>
</evidence>
<organism evidence="4 5">
    <name type="scientific">Acinetobacter indicus</name>
    <dbReference type="NCBI Taxonomy" id="756892"/>
    <lineage>
        <taxon>Bacteria</taxon>
        <taxon>Pseudomonadati</taxon>
        <taxon>Pseudomonadota</taxon>
        <taxon>Gammaproteobacteria</taxon>
        <taxon>Moraxellales</taxon>
        <taxon>Moraxellaceae</taxon>
        <taxon>Acinetobacter</taxon>
    </lineage>
</organism>
<name>A0AAW8Z703_9GAMM</name>